<dbReference type="PROSITE" id="PS50145">
    <property type="entry name" value="ZF_TRAF"/>
    <property type="match status" value="2"/>
</dbReference>
<dbReference type="PROSITE" id="PS00518">
    <property type="entry name" value="ZF_RING_1"/>
    <property type="match status" value="1"/>
</dbReference>
<dbReference type="InterPro" id="IPR013083">
    <property type="entry name" value="Znf_RING/FYVE/PHD"/>
</dbReference>
<evidence type="ECO:0000259" key="7">
    <source>
        <dbReference type="PROSITE" id="PS50145"/>
    </source>
</evidence>
<keyword evidence="3 4" id="KW-0862">Zinc</keyword>
<feature type="zinc finger region" description="TRAF-type" evidence="4">
    <location>
        <begin position="154"/>
        <end position="199"/>
    </location>
</feature>
<reference evidence="8 9" key="1">
    <citation type="submission" date="2015-04" db="EMBL/GenBank/DDBJ databases">
        <title>Complete genome sequence of Schizopora paradoxa KUC8140, a cosmopolitan wood degrader in East Asia.</title>
        <authorList>
            <consortium name="DOE Joint Genome Institute"/>
            <person name="Min B."/>
            <person name="Park H."/>
            <person name="Jang Y."/>
            <person name="Kim J.-J."/>
            <person name="Kim K.H."/>
            <person name="Pangilinan J."/>
            <person name="Lipzen A."/>
            <person name="Riley R."/>
            <person name="Grigoriev I.V."/>
            <person name="Spatafora J.W."/>
            <person name="Choi I.-G."/>
        </authorList>
    </citation>
    <scope>NUCLEOTIDE SEQUENCE [LARGE SCALE GENOMIC DNA]</scope>
    <source>
        <strain evidence="8 9">KUC8140</strain>
    </source>
</reference>
<keyword evidence="9" id="KW-1185">Reference proteome</keyword>
<feature type="domain" description="TRAF-type" evidence="7">
    <location>
        <begin position="99"/>
        <end position="143"/>
    </location>
</feature>
<dbReference type="PROSITE" id="PS50089">
    <property type="entry name" value="ZF_RING_2"/>
    <property type="match status" value="1"/>
</dbReference>
<sequence>MASYNYVDDVNTNLICCICRAPFLNPVVTTTCSHTFCRECITRCLQEQPCCPVDRTPLSTENLKAENLLLRNMVDELLVECSERASGCKHTCERQLLEAHLRDSCQFVQVACSEEGCNELVLRKDMGSHSHDCSHRVIVCEACNAAVKAFDLETHYSDCAALDVICPSCSESVRRVDLRKHDAQCPELVIPCVHSVNGCPWKGQRKSFSAEHQRQCPYEAIKGFFVVNEERLSSLKDENALLKHKLSVAESSVNNLKRDMERSKRVLGPWWKADEESSNPVAQASVSDADALQQEQAPELPRYRISNPHPLAPILSFTAESPVTRPDELEGGPSPSSSHSVADLAFLAQYFPSTSTGSNNMNDFNGPSFTNANPAVQQVDALGRSMSMFPYSPPGSSRPYATAPLRFPDGQAGATYCARQAPQSTSVAPIDLSSSIEGSLSSLRNSIVSVSAGLDALARQQNIALTTENLRMNEEVGSLRAIVHGLRMQVHALITERNGMHAWDPTTVTTTRYYNHPPPAPTQPLVINSTTQTTKL</sequence>
<dbReference type="GO" id="GO:0016567">
    <property type="term" value="P:protein ubiquitination"/>
    <property type="evidence" value="ECO:0007669"/>
    <property type="project" value="InterPro"/>
</dbReference>
<dbReference type="PANTHER" id="PTHR10131:SF94">
    <property type="entry name" value="TNF RECEPTOR-ASSOCIATED FACTOR 4"/>
    <property type="match status" value="1"/>
</dbReference>
<dbReference type="InParanoid" id="A0A0H2RBN4"/>
<feature type="domain" description="RING-type" evidence="6">
    <location>
        <begin position="16"/>
        <end position="55"/>
    </location>
</feature>
<dbReference type="EMBL" id="KQ086062">
    <property type="protein sequence ID" value="KLO09244.1"/>
    <property type="molecule type" value="Genomic_DNA"/>
</dbReference>
<evidence type="ECO:0000256" key="5">
    <source>
        <dbReference type="SAM" id="MobiDB-lite"/>
    </source>
</evidence>
<evidence type="ECO:0008006" key="10">
    <source>
        <dbReference type="Google" id="ProtNLM"/>
    </source>
</evidence>
<dbReference type="InterPro" id="IPR001841">
    <property type="entry name" value="Znf_RING"/>
</dbReference>
<dbReference type="InterPro" id="IPR003613">
    <property type="entry name" value="Ubox_domain"/>
</dbReference>
<dbReference type="GO" id="GO:0004842">
    <property type="term" value="F:ubiquitin-protein transferase activity"/>
    <property type="evidence" value="ECO:0007669"/>
    <property type="project" value="InterPro"/>
</dbReference>
<dbReference type="PANTHER" id="PTHR10131">
    <property type="entry name" value="TNF RECEPTOR ASSOCIATED FACTOR"/>
    <property type="match status" value="1"/>
</dbReference>
<evidence type="ECO:0000259" key="6">
    <source>
        <dbReference type="PROSITE" id="PS50089"/>
    </source>
</evidence>
<gene>
    <name evidence="8" type="ORF">SCHPADRAFT_943800</name>
</gene>
<evidence type="ECO:0000313" key="8">
    <source>
        <dbReference type="EMBL" id="KLO09244.1"/>
    </source>
</evidence>
<protein>
    <recommendedName>
        <fullName evidence="10">RING-type domain-containing protein</fullName>
    </recommendedName>
</protein>
<dbReference type="OrthoDB" id="1630758at2759"/>
<proteinExistence type="predicted"/>
<organism evidence="8 9">
    <name type="scientific">Schizopora paradoxa</name>
    <dbReference type="NCBI Taxonomy" id="27342"/>
    <lineage>
        <taxon>Eukaryota</taxon>
        <taxon>Fungi</taxon>
        <taxon>Dikarya</taxon>
        <taxon>Basidiomycota</taxon>
        <taxon>Agaricomycotina</taxon>
        <taxon>Agaricomycetes</taxon>
        <taxon>Hymenochaetales</taxon>
        <taxon>Schizoporaceae</taxon>
        <taxon>Schizopora</taxon>
    </lineage>
</organism>
<evidence type="ECO:0000256" key="2">
    <source>
        <dbReference type="ARBA" id="ARBA00022771"/>
    </source>
</evidence>
<dbReference type="Gene3D" id="3.30.40.10">
    <property type="entry name" value="Zinc/RING finger domain, C3HC4 (zinc finger)"/>
    <property type="match status" value="3"/>
</dbReference>
<keyword evidence="1 4" id="KW-0479">Metal-binding</keyword>
<dbReference type="SUPFAM" id="SSF57850">
    <property type="entry name" value="RING/U-box"/>
    <property type="match status" value="1"/>
</dbReference>
<dbReference type="Pfam" id="PF02176">
    <property type="entry name" value="zf-TRAF"/>
    <property type="match status" value="1"/>
</dbReference>
<dbReference type="Proteomes" id="UP000053477">
    <property type="component" value="Unassembled WGS sequence"/>
</dbReference>
<evidence type="ECO:0000313" key="9">
    <source>
        <dbReference type="Proteomes" id="UP000053477"/>
    </source>
</evidence>
<dbReference type="SUPFAM" id="SSF49599">
    <property type="entry name" value="TRAF domain-like"/>
    <property type="match status" value="1"/>
</dbReference>
<name>A0A0H2RBN4_9AGAM</name>
<feature type="domain" description="TRAF-type" evidence="7">
    <location>
        <begin position="154"/>
        <end position="199"/>
    </location>
</feature>
<feature type="region of interest" description="Disordered" evidence="5">
    <location>
        <begin position="517"/>
        <end position="536"/>
    </location>
</feature>
<feature type="compositionally biased region" description="Polar residues" evidence="5">
    <location>
        <begin position="525"/>
        <end position="536"/>
    </location>
</feature>
<evidence type="ECO:0000256" key="3">
    <source>
        <dbReference type="ARBA" id="ARBA00022833"/>
    </source>
</evidence>
<keyword evidence="2 4" id="KW-0863">Zinc-finger</keyword>
<dbReference type="InterPro" id="IPR017907">
    <property type="entry name" value="Znf_RING_CS"/>
</dbReference>
<dbReference type="AlphaFoldDB" id="A0A0H2RBN4"/>
<evidence type="ECO:0000256" key="4">
    <source>
        <dbReference type="PROSITE-ProRule" id="PRU00207"/>
    </source>
</evidence>
<evidence type="ECO:0000256" key="1">
    <source>
        <dbReference type="ARBA" id="ARBA00022723"/>
    </source>
</evidence>
<dbReference type="GO" id="GO:0008270">
    <property type="term" value="F:zinc ion binding"/>
    <property type="evidence" value="ECO:0007669"/>
    <property type="project" value="UniProtKB-KW"/>
</dbReference>
<feature type="zinc finger region" description="TRAF-type" evidence="4">
    <location>
        <begin position="99"/>
        <end position="143"/>
    </location>
</feature>
<dbReference type="InterPro" id="IPR001293">
    <property type="entry name" value="Znf_TRAF"/>
</dbReference>
<accession>A0A0H2RBN4</accession>
<dbReference type="STRING" id="27342.A0A0H2RBN4"/>
<dbReference type="SMART" id="SM00504">
    <property type="entry name" value="Ubox"/>
    <property type="match status" value="1"/>
</dbReference>
<dbReference type="Pfam" id="PF04564">
    <property type="entry name" value="U-box"/>
    <property type="match status" value="1"/>
</dbReference>